<name>A0A9Q3DKA5_9BASI</name>
<dbReference type="Proteomes" id="UP000765509">
    <property type="component" value="Unassembled WGS sequence"/>
</dbReference>
<organism evidence="1 2">
    <name type="scientific">Austropuccinia psidii MF-1</name>
    <dbReference type="NCBI Taxonomy" id="1389203"/>
    <lineage>
        <taxon>Eukaryota</taxon>
        <taxon>Fungi</taxon>
        <taxon>Dikarya</taxon>
        <taxon>Basidiomycota</taxon>
        <taxon>Pucciniomycotina</taxon>
        <taxon>Pucciniomycetes</taxon>
        <taxon>Pucciniales</taxon>
        <taxon>Sphaerophragmiaceae</taxon>
        <taxon>Austropuccinia</taxon>
    </lineage>
</organism>
<comment type="caution">
    <text evidence="1">The sequence shown here is derived from an EMBL/GenBank/DDBJ whole genome shotgun (WGS) entry which is preliminary data.</text>
</comment>
<evidence type="ECO:0000313" key="1">
    <source>
        <dbReference type="EMBL" id="MBW0502288.1"/>
    </source>
</evidence>
<keyword evidence="2" id="KW-1185">Reference proteome</keyword>
<dbReference type="EMBL" id="AVOT02016747">
    <property type="protein sequence ID" value="MBW0502288.1"/>
    <property type="molecule type" value="Genomic_DNA"/>
</dbReference>
<dbReference type="AlphaFoldDB" id="A0A9Q3DKA5"/>
<reference evidence="1" key="1">
    <citation type="submission" date="2021-03" db="EMBL/GenBank/DDBJ databases">
        <title>Draft genome sequence of rust myrtle Austropuccinia psidii MF-1, a brazilian biotype.</title>
        <authorList>
            <person name="Quecine M.C."/>
            <person name="Pachon D.M.R."/>
            <person name="Bonatelli M.L."/>
            <person name="Correr F.H."/>
            <person name="Franceschini L.M."/>
            <person name="Leite T.F."/>
            <person name="Margarido G.R.A."/>
            <person name="Almeida C.A."/>
            <person name="Ferrarezi J.A."/>
            <person name="Labate C.A."/>
        </authorList>
    </citation>
    <scope>NUCLEOTIDE SEQUENCE</scope>
    <source>
        <strain evidence="1">MF-1</strain>
    </source>
</reference>
<gene>
    <name evidence="1" type="ORF">O181_042003</name>
</gene>
<protein>
    <submittedName>
        <fullName evidence="1">Uncharacterized protein</fullName>
    </submittedName>
</protein>
<accession>A0A9Q3DKA5</accession>
<proteinExistence type="predicted"/>
<sequence>MHHMQIHIPVQDPDASHAKPCAVNPYAGAAFQQCQQFLTAVQAPSSCTGSLHCGSLLTAPTLPYAGSRSQCFTCKSLCLYRFPKLHTHILTFLQVPNNSDHSLRLGSLPKMLKISYTTNINSV</sequence>
<evidence type="ECO:0000313" key="2">
    <source>
        <dbReference type="Proteomes" id="UP000765509"/>
    </source>
</evidence>